<evidence type="ECO:0000313" key="5">
    <source>
        <dbReference type="EMBL" id="CZF78892.1"/>
    </source>
</evidence>
<dbReference type="InterPro" id="IPR039315">
    <property type="entry name" value="CheW"/>
</dbReference>
<dbReference type="GO" id="GO:0007165">
    <property type="term" value="P:signal transduction"/>
    <property type="evidence" value="ECO:0007669"/>
    <property type="project" value="InterPro"/>
</dbReference>
<keyword evidence="3" id="KW-0963">Cytoplasm</keyword>
<dbReference type="PANTHER" id="PTHR22617">
    <property type="entry name" value="CHEMOTAXIS SENSOR HISTIDINE KINASE-RELATED"/>
    <property type="match status" value="1"/>
</dbReference>
<keyword evidence="6" id="KW-1185">Reference proteome</keyword>
<organism evidence="5 6">
    <name type="scientific">Grimontia marina</name>
    <dbReference type="NCBI Taxonomy" id="646534"/>
    <lineage>
        <taxon>Bacteria</taxon>
        <taxon>Pseudomonadati</taxon>
        <taxon>Pseudomonadota</taxon>
        <taxon>Gammaproteobacteria</taxon>
        <taxon>Vibrionales</taxon>
        <taxon>Vibrionaceae</taxon>
        <taxon>Grimontia</taxon>
    </lineage>
</organism>
<dbReference type="OrthoDB" id="9790406at2"/>
<dbReference type="AlphaFoldDB" id="A0A128EWC6"/>
<reference evidence="6" key="1">
    <citation type="submission" date="2016-02" db="EMBL/GenBank/DDBJ databases">
        <authorList>
            <person name="Rodrigo-Torres Lidia"/>
            <person name="Arahal R.David."/>
        </authorList>
    </citation>
    <scope>NUCLEOTIDE SEQUENCE [LARGE SCALE GENOMIC DNA]</scope>
    <source>
        <strain evidence="6">CECT 8713</strain>
    </source>
</reference>
<dbReference type="PROSITE" id="PS50851">
    <property type="entry name" value="CHEW"/>
    <property type="match status" value="1"/>
</dbReference>
<evidence type="ECO:0000256" key="3">
    <source>
        <dbReference type="ARBA" id="ARBA00022490"/>
    </source>
</evidence>
<sequence>MSEQALAAAENKDEIVDGGDRLKGSDFLSFDLAHELYGVDIQRVEEIRVWESPTLIPRAPEFILGVINLRGMIVPIMDLRVRFNIGKVEYLPTTVVLILKAGENAGNRMMGIVVDAVSDVIDMGDNSLIPPIGDSVVMPFVSGLLNVDAQVMSLLDVDALLDIDNLVH</sequence>
<dbReference type="GO" id="GO:0005829">
    <property type="term" value="C:cytosol"/>
    <property type="evidence" value="ECO:0007669"/>
    <property type="project" value="TreeGrafter"/>
</dbReference>
<evidence type="ECO:0000313" key="6">
    <source>
        <dbReference type="Proteomes" id="UP000073601"/>
    </source>
</evidence>
<dbReference type="SMART" id="SM00260">
    <property type="entry name" value="CheW"/>
    <property type="match status" value="1"/>
</dbReference>
<dbReference type="SUPFAM" id="SSF50341">
    <property type="entry name" value="CheW-like"/>
    <property type="match status" value="1"/>
</dbReference>
<name>A0A128EWC6_9GAMM</name>
<dbReference type="Gene3D" id="2.40.50.180">
    <property type="entry name" value="CheA-289, Domain 4"/>
    <property type="match status" value="1"/>
</dbReference>
<dbReference type="InterPro" id="IPR036061">
    <property type="entry name" value="CheW-like_dom_sf"/>
</dbReference>
<dbReference type="EMBL" id="FIZY01000004">
    <property type="protein sequence ID" value="CZF78892.1"/>
    <property type="molecule type" value="Genomic_DNA"/>
</dbReference>
<dbReference type="Pfam" id="PF01584">
    <property type="entry name" value="CheW"/>
    <property type="match status" value="1"/>
</dbReference>
<protein>
    <recommendedName>
        <fullName evidence="2">Chemotaxis protein CheW</fullName>
    </recommendedName>
</protein>
<dbReference type="Proteomes" id="UP000073601">
    <property type="component" value="Unassembled WGS sequence"/>
</dbReference>
<dbReference type="RefSeq" id="WP_062705876.1">
    <property type="nucleotide sequence ID" value="NZ_CAWRCI010000004.1"/>
</dbReference>
<evidence type="ECO:0000259" key="4">
    <source>
        <dbReference type="PROSITE" id="PS50851"/>
    </source>
</evidence>
<proteinExistence type="predicted"/>
<dbReference type="GO" id="GO:0006935">
    <property type="term" value="P:chemotaxis"/>
    <property type="evidence" value="ECO:0007669"/>
    <property type="project" value="InterPro"/>
</dbReference>
<evidence type="ECO:0000256" key="2">
    <source>
        <dbReference type="ARBA" id="ARBA00021483"/>
    </source>
</evidence>
<comment type="subcellular location">
    <subcellularLocation>
        <location evidence="1">Cytoplasm</location>
    </subcellularLocation>
</comment>
<dbReference type="InterPro" id="IPR002545">
    <property type="entry name" value="CheW-lke_dom"/>
</dbReference>
<dbReference type="Gene3D" id="2.30.30.40">
    <property type="entry name" value="SH3 Domains"/>
    <property type="match status" value="1"/>
</dbReference>
<gene>
    <name evidence="5" type="primary">cheW_3</name>
    <name evidence="5" type="ORF">GMA8713_00761</name>
</gene>
<feature type="domain" description="CheW-like" evidence="4">
    <location>
        <begin position="24"/>
        <end position="166"/>
    </location>
</feature>
<accession>A0A128EWC6</accession>
<dbReference type="PANTHER" id="PTHR22617:SF45">
    <property type="entry name" value="CHEMOTAXIS PROTEIN CHEW"/>
    <property type="match status" value="1"/>
</dbReference>
<evidence type="ECO:0000256" key="1">
    <source>
        <dbReference type="ARBA" id="ARBA00004496"/>
    </source>
</evidence>